<gene>
    <name evidence="2" type="ORF">BRAA10T45146Z</name>
    <name evidence="1" type="ORF">BRAPAZ1V2_A10P32080.2</name>
</gene>
<reference evidence="2" key="1">
    <citation type="submission" date="2018-11" db="EMBL/GenBank/DDBJ databases">
        <authorList>
            <consortium name="Genoscope - CEA"/>
            <person name="William W."/>
        </authorList>
    </citation>
    <scope>NUCLEOTIDE SEQUENCE</scope>
</reference>
<dbReference type="EMBL" id="LR031577">
    <property type="protein sequence ID" value="VDD20963.1"/>
    <property type="molecule type" value="Genomic_DNA"/>
</dbReference>
<evidence type="ECO:0000313" key="1">
    <source>
        <dbReference type="EMBL" id="CAG7911962.1"/>
    </source>
</evidence>
<organism evidence="2">
    <name type="scientific">Brassica campestris</name>
    <name type="common">Field mustard</name>
    <dbReference type="NCBI Taxonomy" id="3711"/>
    <lineage>
        <taxon>Eukaryota</taxon>
        <taxon>Viridiplantae</taxon>
        <taxon>Streptophyta</taxon>
        <taxon>Embryophyta</taxon>
        <taxon>Tracheophyta</taxon>
        <taxon>Spermatophyta</taxon>
        <taxon>Magnoliopsida</taxon>
        <taxon>eudicotyledons</taxon>
        <taxon>Gunneridae</taxon>
        <taxon>Pentapetalae</taxon>
        <taxon>rosids</taxon>
        <taxon>malvids</taxon>
        <taxon>Brassicales</taxon>
        <taxon>Brassicaceae</taxon>
        <taxon>Brassiceae</taxon>
        <taxon>Brassica</taxon>
    </lineage>
</organism>
<accession>A0A3P6CR59</accession>
<dbReference type="AlphaFoldDB" id="A0A3P6CR59"/>
<evidence type="ECO:0000313" key="2">
    <source>
        <dbReference type="EMBL" id="VDD20963.1"/>
    </source>
</evidence>
<dbReference type="Proteomes" id="UP000694005">
    <property type="component" value="Chromosome A10"/>
</dbReference>
<protein>
    <submittedName>
        <fullName evidence="1">Uncharacterized protein</fullName>
    </submittedName>
</protein>
<dbReference type="Gramene" id="A10p32080.2_BraZ1">
    <property type="protein sequence ID" value="A10p32080.2_BraZ1.CDS.1"/>
    <property type="gene ID" value="A10g32080.2_BraZ1"/>
</dbReference>
<proteinExistence type="predicted"/>
<dbReference type="EMBL" id="LS974626">
    <property type="protein sequence ID" value="CAG7911962.1"/>
    <property type="molecule type" value="Genomic_DNA"/>
</dbReference>
<name>A0A3P6CR59_BRACM</name>
<sequence length="156" mass="17924">MKDAEVECEKRRALELQMHVVDLESQLSDSTLKFETLVTELEVSLLEKQTFLEAKVKDFDNHKVRYDMLVAEKDGVCGEVDNLKAEMRSRDIDFKQMEEQLNQLVSRQTGLVSESGTDKNTVEELDSFVSRWIITKPDTDSLCGSFRTNNKQVMVV</sequence>